<feature type="region of interest" description="Disordered" evidence="1">
    <location>
        <begin position="1970"/>
        <end position="1997"/>
    </location>
</feature>
<feature type="compositionally biased region" description="Basic residues" evidence="1">
    <location>
        <begin position="2347"/>
        <end position="2359"/>
    </location>
</feature>
<feature type="compositionally biased region" description="Basic residues" evidence="1">
    <location>
        <begin position="1181"/>
        <end position="1195"/>
    </location>
</feature>
<reference evidence="2" key="1">
    <citation type="submission" date="2021-06" db="EMBL/GenBank/DDBJ databases">
        <authorList>
            <person name="Hodson N. C."/>
            <person name="Mongue J. A."/>
            <person name="Jaron S. K."/>
        </authorList>
    </citation>
    <scope>NUCLEOTIDE SEQUENCE</scope>
</reference>
<dbReference type="GO" id="GO:1904158">
    <property type="term" value="P:axonemal central apparatus assembly"/>
    <property type="evidence" value="ECO:0007669"/>
    <property type="project" value="TreeGrafter"/>
</dbReference>
<feature type="compositionally biased region" description="Basic and acidic residues" evidence="1">
    <location>
        <begin position="513"/>
        <end position="524"/>
    </location>
</feature>
<feature type="compositionally biased region" description="Low complexity" evidence="1">
    <location>
        <begin position="1539"/>
        <end position="1548"/>
    </location>
</feature>
<dbReference type="EMBL" id="CAJVCH010570656">
    <property type="protein sequence ID" value="CAG7835532.1"/>
    <property type="molecule type" value="Genomic_DNA"/>
</dbReference>
<organism evidence="2 3">
    <name type="scientific">Allacma fusca</name>
    <dbReference type="NCBI Taxonomy" id="39272"/>
    <lineage>
        <taxon>Eukaryota</taxon>
        <taxon>Metazoa</taxon>
        <taxon>Ecdysozoa</taxon>
        <taxon>Arthropoda</taxon>
        <taxon>Hexapoda</taxon>
        <taxon>Collembola</taxon>
        <taxon>Symphypleona</taxon>
        <taxon>Sminthuridae</taxon>
        <taxon>Allacma</taxon>
    </lineage>
</organism>
<feature type="compositionally biased region" description="Basic and acidic residues" evidence="1">
    <location>
        <begin position="1511"/>
        <end position="1524"/>
    </location>
</feature>
<dbReference type="PANTHER" id="PTHR21963">
    <property type="entry name" value="PF6"/>
    <property type="match status" value="1"/>
</dbReference>
<dbReference type="GO" id="GO:0003351">
    <property type="term" value="P:epithelial cilium movement involved in extracellular fluid movement"/>
    <property type="evidence" value="ECO:0007669"/>
    <property type="project" value="TreeGrafter"/>
</dbReference>
<feature type="region of interest" description="Disordered" evidence="1">
    <location>
        <begin position="120"/>
        <end position="250"/>
    </location>
</feature>
<feature type="region of interest" description="Disordered" evidence="1">
    <location>
        <begin position="491"/>
        <end position="565"/>
    </location>
</feature>
<feature type="compositionally biased region" description="Acidic residues" evidence="1">
    <location>
        <begin position="1570"/>
        <end position="1579"/>
    </location>
</feature>
<feature type="compositionally biased region" description="Acidic residues" evidence="1">
    <location>
        <begin position="1485"/>
        <end position="1501"/>
    </location>
</feature>
<feature type="compositionally biased region" description="Basic and acidic residues" evidence="1">
    <location>
        <begin position="143"/>
        <end position="157"/>
    </location>
</feature>
<feature type="compositionally biased region" description="Basic residues" evidence="1">
    <location>
        <begin position="525"/>
        <end position="534"/>
    </location>
</feature>
<sequence length="2582" mass="291339">MAAWNPEDVRSASLEEGELFKPSIVMVMEDSGSVSEYADYLAQAAGSGIRPKFVSIEASDIAKKIEKIQAEVSKPRISVSGKEIAQEPMTDTIDLCAEAIKHSLLSMKSDFLRAQSEVEHEEEITGARSKDDLKVFNPFGPKPESKEKSTGKSPKDKKDKKKKGKGKAESSPKGKSKGKSKSDSNTEATTDGESTDKKGKSKTGTSDDETTEGTSGSKKKGKGKGGKGKKDKEKKGSKKGQKIKTTSLPFQYRKTVLRRRGEPKIPPIHISDDSPKDGPQLYVLLHGFYDPDIIDALNRIGVTLDGILLLTRNKVEKRNFSVIDIEENFPGTFQPQNILPNLSKYLEDIQDPSLSNEARLKAELVSKFWKDLSKKLNKAAPDSFIHDIALLNCELPPVPANLITPEELGFYSVQLLEEAAKRIFEMNILKNWHKYYQEATTLDPVRTAEPMEEPGNTYNGFMNRVPSECVTIPSIMESLLAQVVQGVEDEQKNNEKLKSSNEASKPKKSKSSKVVDPDKADGSTRKRSRKSKTSLKKEGTVNELSNQDTKKLSRKTSRLDNNPSANISQQALLEVANQLTQGVRSNMDFFAEEEETLGEYPYSFNYPRRNKYNMYYSPYLSSEPRRSSSLDVCTPTALGPIFQGPLYIKTNDFASIRTCHLDEEVAAIVAAAEVCGDFSGIRNILWDGMPDFQEHLFLKLRGNLTQFMQYIPAAYVDLKDMFFIIHLLLAAGVEMQLQKEALAEALKDVEENCPETDICCDRKVKKFRGLMSIYENAGEDDDEILNPSENYSTLSTTIEKARVELLEGPSQKLSVVTFKPEEDVGESYFGFRSEQSDTGAGEPQKSQSKMSASFPTEPSDSGEKGTKSLGEIARQEAKISTTARRSQKLSRVVKEDLESEKVHAAVISAGKIIQTAAQLATDDPILSELRPVGIPQNKRSAMAGGSRNEHLSLGKRHPTGNGDCKIMGETNWNENVKNLTALQAIVNCPALLAISDSGALQLSKWIETYLFCTGLKRAAGEGAILGKLRDWNFAEELVPVQMIQALSDATHSFLCMERIYCPFYDTVLFIFNDPTPSSLQAESSFVLKLDSSAGIQHFLEYTINDRDVINFVMDTEKRRGMSAVRTLSVTTLMRLIPPDQWILIPSIKYTLQKREKHRLMLLDTEEEVTEEENEEGGQLHPKIKALTPRKKARTRQKIDLRDDEPRPDDDEQKEEKSDADSKTKGKKGKDKKGKSKDKKGKKDKKKEKKPAKSKSPSKEKGKGKGKKGKKDKKSKKGGTTDDSGNESQPEKKGRLLDEAETPLPLLTPLAGSDTEIKAGQDTQTKDRAEDLIRTETTKQFKAYDLGKRHLITTWDDYHLFPLDGTVISYSVSTIEPDFRMMQLKVCKNGHETIFYPYYIPHNVNLSRYSYVLIPYFHTILANGTRITFKDKRAVDISKKVVQTEPVGLKKFNEENVLFMTESDMAMLLSKLRALRRSREYLGEFDIFEDEEEEEEEEEEETPMPVPEPTPEPEKPESFTSEKSDKGKKKKGKNDKSSDTTKSSDTSSKGKGKKDKKKKGKKESTPLEPELIVEEEREEEEVEVEEIQYLEEEGELEYQPVLEIEEPVGKWQYPSSDETEVDTRRMHQPSITSINVGWDEAEVMVKPMVHELKVTLPSGLYIEVNDVEGPPFSREVKQTYLTKGSAYAQVETCRYYTMDGSVVRFLTNGTVQIINARGITTNILEILAEEPPQKFDDAGDKLEKSEMAKVFRGDVIMPNGDFFHISNSRRTKRAPLYVFTSGTLPGGESFRRRQDGTMTVYGNDGCCITHYPDGTRFTTRMIVSEKLIPDFEDWVVVGMKYMIEHPNYAPVIFNTLSGNAHIRLPQGEWVRVFGDGSSRIAVDEDFKLDVDQYRAVTSCPPISHLLSDIPNLTVVKLYHFQGFLSASNSPSQTYTAGEWLGEDEYGEDAPPPYDLKRQLSKRQSFAGETTRGLMEQNLRPSIPAKHVAPTGKKASTKTAVVNEAEDEFPGEFPGEYEYLGEYDLPEVPVPSEMTSEQSKTKEPITTNPSVWCMEDTGKQFEVDSFLQFTDLWTLCKAIDSYDNRFAMDLFGNMIVDKGINYEEKSCTSTSDIVKELSNSFQLPKQTLSEMMTSSSKRKLRRKSKKDSLSKCPPAEVCDKRPKTRIFVVKRDLSGYEYLKLSFVNRMIKKAKQVPEAVVVAEPLPNKEKRKFITIMEPIRNCQNPHGIWKNNYREPVFRPRYLCNKDFRIARPDELRWFAQILANAHTKRGNYFLSPKEKYLKEKEEMLAKQQEALRLEEEAKAREAELEALRKLEEEEEGDNEEEEEELELSKKRKKKDSKKDSKKEKKDKKSTKGKGKKEKADKKAKGKKSKDKGEDKDEDAESEGKRKGSKKDKKEKTDGKKKKSKGKESVEAEPKEEEAEEEEEEEEGEEKELEGEIEIPFEITIPELPRAITKLGTQHPGDYPRNVSDVKGLYGQEPMDAVAVMPYQPEGSSPDRKTLVVRSIVEIPLLDDKLQDTLLMASQAYSKTQEAKKKLFEELELEGESLEERLIKRELFEDDVLLQCMSTLQQSAGKLLDQVL</sequence>
<feature type="compositionally biased region" description="Acidic residues" evidence="1">
    <location>
        <begin position="2315"/>
        <end position="2328"/>
    </location>
</feature>
<dbReference type="Proteomes" id="UP000708208">
    <property type="component" value="Unassembled WGS sequence"/>
</dbReference>
<feature type="region of interest" description="Disordered" evidence="1">
    <location>
        <begin position="1169"/>
        <end position="1325"/>
    </location>
</feature>
<feature type="compositionally biased region" description="Basic and acidic residues" evidence="1">
    <location>
        <begin position="1288"/>
        <end position="1297"/>
    </location>
</feature>
<feature type="region of interest" description="Disordered" evidence="1">
    <location>
        <begin position="2130"/>
        <end position="2151"/>
    </location>
</feature>
<feature type="compositionally biased region" description="Basic and acidic residues" evidence="1">
    <location>
        <begin position="123"/>
        <end position="134"/>
    </location>
</feature>
<feature type="compositionally biased region" description="Basic residues" evidence="1">
    <location>
        <begin position="217"/>
        <end position="227"/>
    </location>
</feature>
<gene>
    <name evidence="2" type="ORF">AFUS01_LOCUS44893</name>
</gene>
<evidence type="ECO:0000313" key="3">
    <source>
        <dbReference type="Proteomes" id="UP000708208"/>
    </source>
</evidence>
<feature type="compositionally biased region" description="Basic residues" evidence="1">
    <location>
        <begin position="1263"/>
        <end position="1276"/>
    </location>
</feature>
<name>A0A8J2LG52_9HEXA</name>
<evidence type="ECO:0008006" key="4">
    <source>
        <dbReference type="Google" id="ProtNLM"/>
    </source>
</evidence>
<proteinExistence type="predicted"/>
<dbReference type="GO" id="GO:0005576">
    <property type="term" value="C:extracellular region"/>
    <property type="evidence" value="ECO:0007669"/>
    <property type="project" value="GOC"/>
</dbReference>
<comment type="caution">
    <text evidence="2">The sequence shown here is derived from an EMBL/GenBank/DDBJ whole genome shotgun (WGS) entry which is preliminary data.</text>
</comment>
<evidence type="ECO:0000313" key="2">
    <source>
        <dbReference type="EMBL" id="CAG7835532.1"/>
    </source>
</evidence>
<dbReference type="GO" id="GO:1990716">
    <property type="term" value="C:axonemal central apparatus"/>
    <property type="evidence" value="ECO:0007669"/>
    <property type="project" value="TreeGrafter"/>
</dbReference>
<feature type="region of interest" description="Disordered" evidence="1">
    <location>
        <begin position="936"/>
        <end position="957"/>
    </location>
</feature>
<feature type="region of interest" description="Disordered" evidence="1">
    <location>
        <begin position="1485"/>
        <end position="1579"/>
    </location>
</feature>
<dbReference type="OrthoDB" id="10257153at2759"/>
<feature type="compositionally biased region" description="Basic residues" evidence="1">
    <location>
        <begin position="1224"/>
        <end position="1252"/>
    </location>
</feature>
<feature type="region of interest" description="Disordered" evidence="1">
    <location>
        <begin position="832"/>
        <end position="867"/>
    </location>
</feature>
<dbReference type="InterPro" id="IPR026173">
    <property type="entry name" value="SPAG17"/>
</dbReference>
<feature type="compositionally biased region" description="Basic and acidic residues" evidence="1">
    <location>
        <begin position="2384"/>
        <end position="2400"/>
    </location>
</feature>
<feature type="compositionally biased region" description="Basic and acidic residues" evidence="1">
    <location>
        <begin position="1314"/>
        <end position="1325"/>
    </location>
</feature>
<evidence type="ECO:0000256" key="1">
    <source>
        <dbReference type="SAM" id="MobiDB-lite"/>
    </source>
</evidence>
<feature type="compositionally biased region" description="Basic and acidic residues" evidence="1">
    <location>
        <begin position="1213"/>
        <end position="1223"/>
    </location>
</feature>
<keyword evidence="3" id="KW-1185">Reference proteome</keyword>
<feature type="compositionally biased region" description="Basic residues" evidence="1">
    <location>
        <begin position="2134"/>
        <end position="2143"/>
    </location>
</feature>
<feature type="region of interest" description="Disordered" evidence="1">
    <location>
        <begin position="2311"/>
        <end position="2446"/>
    </location>
</feature>
<protein>
    <recommendedName>
        <fullName evidence="4">Sperm-associated antigen 17</fullName>
    </recommendedName>
</protein>
<feature type="compositionally biased region" description="Acidic residues" evidence="1">
    <location>
        <begin position="2416"/>
        <end position="2441"/>
    </location>
</feature>
<feature type="compositionally biased region" description="Polar residues" evidence="1">
    <location>
        <begin position="844"/>
        <end position="859"/>
    </location>
</feature>
<dbReference type="PANTHER" id="PTHR21963:SF1">
    <property type="entry name" value="SPERM-ASSOCIATED ANTIGEN 17"/>
    <property type="match status" value="1"/>
</dbReference>
<feature type="compositionally biased region" description="Basic residues" evidence="1">
    <location>
        <begin position="1549"/>
        <end position="1560"/>
    </location>
</feature>
<feature type="compositionally biased region" description="Low complexity" evidence="1">
    <location>
        <begin position="1301"/>
        <end position="1310"/>
    </location>
</feature>
<accession>A0A8J2LG52</accession>